<dbReference type="RefSeq" id="WP_379903218.1">
    <property type="nucleotide sequence ID" value="NZ_JBHRTR010000031.1"/>
</dbReference>
<evidence type="ECO:0000259" key="1">
    <source>
        <dbReference type="Pfam" id="PF04945"/>
    </source>
</evidence>
<feature type="domain" description="YHS" evidence="1">
    <location>
        <begin position="59"/>
        <end position="95"/>
    </location>
</feature>
<protein>
    <submittedName>
        <fullName evidence="2">YHS domain-containing (Seleno)protein</fullName>
    </submittedName>
</protein>
<keyword evidence="3" id="KW-1185">Reference proteome</keyword>
<sequence length="176" mass="18172">MGRIGLALATALLAAGLAARGEAGEQYVDGSGFAVSGYDTVAYFDLAQAPPGGAQPAAVPGRSEITATYNGARFAFSSTANRDRFLADPARYAPQFDGHCALGVAMEGKVPGNPQLWRIVDGRLYLNIVPRAVELWEADIPANISRAEGNWPALEPAPAAADAVPGLPAGTAPQPK</sequence>
<dbReference type="Proteomes" id="UP001595528">
    <property type="component" value="Unassembled WGS sequence"/>
</dbReference>
<comment type="caution">
    <text evidence="2">The sequence shown here is derived from an EMBL/GenBank/DDBJ whole genome shotgun (WGS) entry which is preliminary data.</text>
</comment>
<evidence type="ECO:0000313" key="2">
    <source>
        <dbReference type="EMBL" id="MFC3229221.1"/>
    </source>
</evidence>
<dbReference type="Pfam" id="PF04945">
    <property type="entry name" value="YHS"/>
    <property type="match status" value="1"/>
</dbReference>
<evidence type="ECO:0000313" key="3">
    <source>
        <dbReference type="Proteomes" id="UP001595528"/>
    </source>
</evidence>
<gene>
    <name evidence="2" type="ORF">ACFOGJ_18385</name>
</gene>
<name>A0ABV7L4D3_9PROT</name>
<dbReference type="InterPro" id="IPR007029">
    <property type="entry name" value="YHS_dom"/>
</dbReference>
<dbReference type="NCBIfam" id="NF041384">
    <property type="entry name" value="YHS_seleno_dom"/>
    <property type="match status" value="1"/>
</dbReference>
<organism evidence="2 3">
    <name type="scientific">Marinibaculum pumilum</name>
    <dbReference type="NCBI Taxonomy" id="1766165"/>
    <lineage>
        <taxon>Bacteria</taxon>
        <taxon>Pseudomonadati</taxon>
        <taxon>Pseudomonadota</taxon>
        <taxon>Alphaproteobacteria</taxon>
        <taxon>Rhodospirillales</taxon>
        <taxon>Rhodospirillaceae</taxon>
        <taxon>Marinibaculum</taxon>
    </lineage>
</organism>
<accession>A0ABV7L4D3</accession>
<proteinExistence type="predicted"/>
<reference evidence="3" key="1">
    <citation type="journal article" date="2019" name="Int. J. Syst. Evol. Microbiol.">
        <title>The Global Catalogue of Microorganisms (GCM) 10K type strain sequencing project: providing services to taxonomists for standard genome sequencing and annotation.</title>
        <authorList>
            <consortium name="The Broad Institute Genomics Platform"/>
            <consortium name="The Broad Institute Genome Sequencing Center for Infectious Disease"/>
            <person name="Wu L."/>
            <person name="Ma J."/>
        </authorList>
    </citation>
    <scope>NUCLEOTIDE SEQUENCE [LARGE SCALE GENOMIC DNA]</scope>
    <source>
        <strain evidence="3">KCTC 42964</strain>
    </source>
</reference>
<dbReference type="EMBL" id="JBHRTR010000031">
    <property type="protein sequence ID" value="MFC3229221.1"/>
    <property type="molecule type" value="Genomic_DNA"/>
</dbReference>